<feature type="non-terminal residue" evidence="2">
    <location>
        <position position="97"/>
    </location>
</feature>
<accession>A0A6G3QVN7</accession>
<organism evidence="2">
    <name type="scientific">Streptomyces sp. SID14436</name>
    <dbReference type="NCBI Taxonomy" id="2706070"/>
    <lineage>
        <taxon>Bacteria</taxon>
        <taxon>Bacillati</taxon>
        <taxon>Actinomycetota</taxon>
        <taxon>Actinomycetes</taxon>
        <taxon>Kitasatosporales</taxon>
        <taxon>Streptomycetaceae</taxon>
        <taxon>Streptomyces</taxon>
    </lineage>
</organism>
<reference evidence="2" key="1">
    <citation type="submission" date="2020-01" db="EMBL/GenBank/DDBJ databases">
        <title>Insect and environment-associated Actinomycetes.</title>
        <authorList>
            <person name="Currrie C."/>
            <person name="Chevrette M."/>
            <person name="Carlson C."/>
            <person name="Stubbendieck R."/>
            <person name="Wendt-Pienkowski E."/>
        </authorList>
    </citation>
    <scope>NUCLEOTIDE SEQUENCE</scope>
    <source>
        <strain evidence="2">SID14436</strain>
    </source>
</reference>
<protein>
    <submittedName>
        <fullName evidence="2">ATP-binding protein</fullName>
    </submittedName>
</protein>
<dbReference type="GO" id="GO:0005524">
    <property type="term" value="F:ATP binding"/>
    <property type="evidence" value="ECO:0007669"/>
    <property type="project" value="UniProtKB-KW"/>
</dbReference>
<dbReference type="AlphaFoldDB" id="A0A6G3QVN7"/>
<dbReference type="EMBL" id="JAAGMD010000425">
    <property type="protein sequence ID" value="NEA87257.1"/>
    <property type="molecule type" value="Genomic_DNA"/>
</dbReference>
<evidence type="ECO:0000313" key="2">
    <source>
        <dbReference type="EMBL" id="NEA87257.1"/>
    </source>
</evidence>
<sequence>MDPNNTGPEEYGHDGTGHPPRQRPPRESLTSDFGQPALARTVQLVSGDFLLTVNPVDGSEIEPCPPAERPGRPVKLDAAGRAETERAARPPVPPGPT</sequence>
<keyword evidence="2" id="KW-0547">Nucleotide-binding</keyword>
<keyword evidence="2" id="KW-0067">ATP-binding</keyword>
<feature type="region of interest" description="Disordered" evidence="1">
    <location>
        <begin position="55"/>
        <end position="97"/>
    </location>
</feature>
<proteinExistence type="predicted"/>
<comment type="caution">
    <text evidence="2">The sequence shown here is derived from an EMBL/GenBank/DDBJ whole genome shotgun (WGS) entry which is preliminary data.</text>
</comment>
<evidence type="ECO:0000256" key="1">
    <source>
        <dbReference type="SAM" id="MobiDB-lite"/>
    </source>
</evidence>
<gene>
    <name evidence="2" type="ORF">G3I53_14710</name>
</gene>
<feature type="region of interest" description="Disordered" evidence="1">
    <location>
        <begin position="1"/>
        <end position="35"/>
    </location>
</feature>
<name>A0A6G3QVN7_9ACTN</name>
<feature type="compositionally biased region" description="Basic and acidic residues" evidence="1">
    <location>
        <begin position="69"/>
        <end position="88"/>
    </location>
</feature>